<dbReference type="Proteomes" id="UP000255177">
    <property type="component" value="Unassembled WGS sequence"/>
</dbReference>
<name>A0A380T1J9_9PSED</name>
<sequence>MELISREPWWRNPPKPGQHEQDLEWGYLEIYKDGRAVFVAQRPSDKELAERKSCRNFPEAEDSPGDPHCGSGLAPR</sequence>
<reference evidence="3" key="1">
    <citation type="submission" date="2018-07" db="EMBL/GenBank/DDBJ databases">
        <authorList>
            <person name="Blom J."/>
        </authorList>
    </citation>
    <scope>NUCLEOTIDE SEQUENCE [LARGE SCALE GENOMIC DNA]</scope>
    <source>
        <strain evidence="3">CCOS 864</strain>
    </source>
</reference>
<keyword evidence="3" id="KW-1185">Reference proteome</keyword>
<evidence type="ECO:0000256" key="1">
    <source>
        <dbReference type="SAM" id="MobiDB-lite"/>
    </source>
</evidence>
<feature type="region of interest" description="Disordered" evidence="1">
    <location>
        <begin position="43"/>
        <end position="76"/>
    </location>
</feature>
<accession>A0A380T1J9</accession>
<gene>
    <name evidence="2" type="ORF">CCOS864_02900</name>
</gene>
<proteinExistence type="predicted"/>
<evidence type="ECO:0000313" key="2">
    <source>
        <dbReference type="EMBL" id="SUQ63450.1"/>
    </source>
</evidence>
<dbReference type="RefSeq" id="WP_115086978.1">
    <property type="nucleotide sequence ID" value="NZ_CBCSFG010000014.1"/>
</dbReference>
<organism evidence="2 3">
    <name type="scientific">Pseudomonas wadenswilerensis</name>
    <dbReference type="NCBI Taxonomy" id="1785161"/>
    <lineage>
        <taxon>Bacteria</taxon>
        <taxon>Pseudomonadati</taxon>
        <taxon>Pseudomonadota</taxon>
        <taxon>Gammaproteobacteria</taxon>
        <taxon>Pseudomonadales</taxon>
        <taxon>Pseudomonadaceae</taxon>
        <taxon>Pseudomonas</taxon>
    </lineage>
</organism>
<dbReference type="EMBL" id="UIDD01000007">
    <property type="protein sequence ID" value="SUQ63450.1"/>
    <property type="molecule type" value="Genomic_DNA"/>
</dbReference>
<feature type="compositionally biased region" description="Basic and acidic residues" evidence="1">
    <location>
        <begin position="43"/>
        <end position="53"/>
    </location>
</feature>
<protein>
    <submittedName>
        <fullName evidence="2">Uncharacterized protein</fullName>
    </submittedName>
</protein>
<dbReference type="AlphaFoldDB" id="A0A380T1J9"/>
<feature type="region of interest" description="Disordered" evidence="1">
    <location>
        <begin position="1"/>
        <end position="21"/>
    </location>
</feature>
<evidence type="ECO:0000313" key="3">
    <source>
        <dbReference type="Proteomes" id="UP000255177"/>
    </source>
</evidence>